<evidence type="ECO:0000259" key="10">
    <source>
        <dbReference type="PROSITE" id="PS50011"/>
    </source>
</evidence>
<dbReference type="GO" id="GO:0004713">
    <property type="term" value="F:protein tyrosine kinase activity"/>
    <property type="evidence" value="ECO:0007669"/>
    <property type="project" value="RHEA"/>
</dbReference>
<dbReference type="EC" id="2.7.12.2" evidence="6"/>
<dbReference type="STRING" id="74649.A0A2P6P6X6"/>
<feature type="domain" description="Protein kinase" evidence="10">
    <location>
        <begin position="1"/>
        <end position="106"/>
    </location>
</feature>
<sequence length="106" mass="11850">MEYMDLGSLETLLMSQSPLSEEKLAPVARQALDCFTTLTRFWDSIGTMVGHGSRMSLFNNIKPENLLMNSKMEVKIADFCCSEIMSHNSIDKSCSSYMGTCAYMSP</sequence>
<accession>A0A2P6P6X6</accession>
<name>A0A2P6P6X6_ROSCH</name>
<dbReference type="PANTHER" id="PTHR48013">
    <property type="entry name" value="DUAL SPECIFICITY MITOGEN-ACTIVATED PROTEIN KINASE KINASE 5-RELATED"/>
    <property type="match status" value="1"/>
</dbReference>
<evidence type="ECO:0000313" key="12">
    <source>
        <dbReference type="Proteomes" id="UP000238479"/>
    </source>
</evidence>
<keyword evidence="2" id="KW-0547">Nucleotide-binding</keyword>
<comment type="catalytic activity">
    <reaction evidence="7">
        <text>L-seryl-[protein] + ATP = O-phospho-L-seryl-[protein] + ADP + H(+)</text>
        <dbReference type="Rhea" id="RHEA:17989"/>
        <dbReference type="Rhea" id="RHEA-COMP:9863"/>
        <dbReference type="Rhea" id="RHEA-COMP:11604"/>
        <dbReference type="ChEBI" id="CHEBI:15378"/>
        <dbReference type="ChEBI" id="CHEBI:29999"/>
        <dbReference type="ChEBI" id="CHEBI:30616"/>
        <dbReference type="ChEBI" id="CHEBI:83421"/>
        <dbReference type="ChEBI" id="CHEBI:456216"/>
        <dbReference type="EC" id="2.7.12.2"/>
    </reaction>
</comment>
<reference evidence="11 12" key="1">
    <citation type="journal article" date="2018" name="Nat. Genet.">
        <title>The Rosa genome provides new insights in the design of modern roses.</title>
        <authorList>
            <person name="Bendahmane M."/>
        </authorList>
    </citation>
    <scope>NUCLEOTIDE SEQUENCE [LARGE SCALE GENOMIC DNA]</scope>
    <source>
        <strain evidence="12">cv. Old Blush</strain>
    </source>
</reference>
<dbReference type="AlphaFoldDB" id="A0A2P6P6X6"/>
<evidence type="ECO:0000256" key="9">
    <source>
        <dbReference type="ARBA" id="ARBA00051693"/>
    </source>
</evidence>
<keyword evidence="3 11" id="KW-0418">Kinase</keyword>
<dbReference type="GO" id="GO:0005524">
    <property type="term" value="F:ATP binding"/>
    <property type="evidence" value="ECO:0007669"/>
    <property type="project" value="UniProtKB-KW"/>
</dbReference>
<dbReference type="Proteomes" id="UP000238479">
    <property type="component" value="Chromosome 7"/>
</dbReference>
<evidence type="ECO:0000256" key="1">
    <source>
        <dbReference type="ARBA" id="ARBA00022679"/>
    </source>
</evidence>
<dbReference type="InterPro" id="IPR000719">
    <property type="entry name" value="Prot_kinase_dom"/>
</dbReference>
<comment type="similarity">
    <text evidence="5">Belongs to the protein kinase superfamily. STE Ser/Thr protein kinase family. MAP kinase kinase subfamily.</text>
</comment>
<dbReference type="SUPFAM" id="SSF56112">
    <property type="entry name" value="Protein kinase-like (PK-like)"/>
    <property type="match status" value="1"/>
</dbReference>
<dbReference type="Pfam" id="PF00069">
    <property type="entry name" value="Pkinase"/>
    <property type="match status" value="1"/>
</dbReference>
<dbReference type="InterPro" id="IPR011009">
    <property type="entry name" value="Kinase-like_dom_sf"/>
</dbReference>
<dbReference type="EMBL" id="PDCK01000045">
    <property type="protein sequence ID" value="PRQ17670.1"/>
    <property type="molecule type" value="Genomic_DNA"/>
</dbReference>
<evidence type="ECO:0000256" key="2">
    <source>
        <dbReference type="ARBA" id="ARBA00022741"/>
    </source>
</evidence>
<comment type="catalytic activity">
    <reaction evidence="8">
        <text>L-threonyl-[protein] + ATP = O-phospho-L-threonyl-[protein] + ADP + H(+)</text>
        <dbReference type="Rhea" id="RHEA:46608"/>
        <dbReference type="Rhea" id="RHEA-COMP:11060"/>
        <dbReference type="Rhea" id="RHEA-COMP:11605"/>
        <dbReference type="ChEBI" id="CHEBI:15378"/>
        <dbReference type="ChEBI" id="CHEBI:30013"/>
        <dbReference type="ChEBI" id="CHEBI:30616"/>
        <dbReference type="ChEBI" id="CHEBI:61977"/>
        <dbReference type="ChEBI" id="CHEBI:456216"/>
        <dbReference type="EC" id="2.7.12.2"/>
    </reaction>
</comment>
<gene>
    <name evidence="11" type="ORF">RchiOBHm_Chr7g0197511</name>
</gene>
<dbReference type="GO" id="GO:0004708">
    <property type="term" value="F:MAP kinase kinase activity"/>
    <property type="evidence" value="ECO:0007669"/>
    <property type="project" value="UniProtKB-EC"/>
</dbReference>
<keyword evidence="1 11" id="KW-0808">Transferase</keyword>
<keyword evidence="12" id="KW-1185">Reference proteome</keyword>
<dbReference type="GO" id="GO:0106310">
    <property type="term" value="F:protein serine kinase activity"/>
    <property type="evidence" value="ECO:0007669"/>
    <property type="project" value="RHEA"/>
</dbReference>
<evidence type="ECO:0000256" key="8">
    <source>
        <dbReference type="ARBA" id="ARBA00049299"/>
    </source>
</evidence>
<organism evidence="11 12">
    <name type="scientific">Rosa chinensis</name>
    <name type="common">China rose</name>
    <dbReference type="NCBI Taxonomy" id="74649"/>
    <lineage>
        <taxon>Eukaryota</taxon>
        <taxon>Viridiplantae</taxon>
        <taxon>Streptophyta</taxon>
        <taxon>Embryophyta</taxon>
        <taxon>Tracheophyta</taxon>
        <taxon>Spermatophyta</taxon>
        <taxon>Magnoliopsida</taxon>
        <taxon>eudicotyledons</taxon>
        <taxon>Gunneridae</taxon>
        <taxon>Pentapetalae</taxon>
        <taxon>rosids</taxon>
        <taxon>fabids</taxon>
        <taxon>Rosales</taxon>
        <taxon>Rosaceae</taxon>
        <taxon>Rosoideae</taxon>
        <taxon>Rosoideae incertae sedis</taxon>
        <taxon>Rosa</taxon>
    </lineage>
</organism>
<dbReference type="Gramene" id="PRQ17670">
    <property type="protein sequence ID" value="PRQ17670"/>
    <property type="gene ID" value="RchiOBHm_Chr7g0197511"/>
</dbReference>
<evidence type="ECO:0000256" key="5">
    <source>
        <dbReference type="ARBA" id="ARBA00038035"/>
    </source>
</evidence>
<proteinExistence type="inferred from homology"/>
<evidence type="ECO:0000256" key="3">
    <source>
        <dbReference type="ARBA" id="ARBA00022777"/>
    </source>
</evidence>
<dbReference type="PROSITE" id="PS50011">
    <property type="entry name" value="PROTEIN_KINASE_DOM"/>
    <property type="match status" value="1"/>
</dbReference>
<evidence type="ECO:0000256" key="4">
    <source>
        <dbReference type="ARBA" id="ARBA00022840"/>
    </source>
</evidence>
<protein>
    <recommendedName>
        <fullName evidence="6">mitogen-activated protein kinase kinase</fullName>
        <ecNumber evidence="6">2.7.12.2</ecNumber>
    </recommendedName>
</protein>
<comment type="catalytic activity">
    <reaction evidence="9">
        <text>L-tyrosyl-[protein] + ATP = O-phospho-L-tyrosyl-[protein] + ADP + H(+)</text>
        <dbReference type="Rhea" id="RHEA:10596"/>
        <dbReference type="Rhea" id="RHEA-COMP:10136"/>
        <dbReference type="Rhea" id="RHEA-COMP:20101"/>
        <dbReference type="ChEBI" id="CHEBI:15378"/>
        <dbReference type="ChEBI" id="CHEBI:30616"/>
        <dbReference type="ChEBI" id="CHEBI:46858"/>
        <dbReference type="ChEBI" id="CHEBI:61978"/>
        <dbReference type="ChEBI" id="CHEBI:456216"/>
        <dbReference type="EC" id="2.7.12.2"/>
    </reaction>
</comment>
<evidence type="ECO:0000256" key="6">
    <source>
        <dbReference type="ARBA" id="ARBA00038999"/>
    </source>
</evidence>
<dbReference type="Gene3D" id="1.10.510.10">
    <property type="entry name" value="Transferase(Phosphotransferase) domain 1"/>
    <property type="match status" value="1"/>
</dbReference>
<comment type="caution">
    <text evidence="11">The sequence shown here is derived from an EMBL/GenBank/DDBJ whole genome shotgun (WGS) entry which is preliminary data.</text>
</comment>
<dbReference type="PANTHER" id="PTHR48013:SF9">
    <property type="entry name" value="DUAL SPECIFICITY MITOGEN-ACTIVATED PROTEIN KINASE KINASE 5"/>
    <property type="match status" value="1"/>
</dbReference>
<evidence type="ECO:0000313" key="11">
    <source>
        <dbReference type="EMBL" id="PRQ17670.1"/>
    </source>
</evidence>
<keyword evidence="4" id="KW-0067">ATP-binding</keyword>
<evidence type="ECO:0000256" key="7">
    <source>
        <dbReference type="ARBA" id="ARBA00049014"/>
    </source>
</evidence>